<feature type="binding site" evidence="4">
    <location>
        <position position="55"/>
    </location>
    <ligand>
        <name>Zn(2+)</name>
        <dbReference type="ChEBI" id="CHEBI:29105"/>
    </ligand>
</feature>
<dbReference type="InterPro" id="IPR001765">
    <property type="entry name" value="Carbonic_anhydrase"/>
</dbReference>
<evidence type="ECO:0000256" key="3">
    <source>
        <dbReference type="ARBA" id="ARBA00022833"/>
    </source>
</evidence>
<keyword evidence="2 4" id="KW-0479">Metal-binding</keyword>
<organism evidence="6 7">
    <name type="scientific">Cladophialophora chaetospira</name>
    <dbReference type="NCBI Taxonomy" id="386627"/>
    <lineage>
        <taxon>Eukaryota</taxon>
        <taxon>Fungi</taxon>
        <taxon>Dikarya</taxon>
        <taxon>Ascomycota</taxon>
        <taxon>Pezizomycotina</taxon>
        <taxon>Eurotiomycetes</taxon>
        <taxon>Chaetothyriomycetidae</taxon>
        <taxon>Chaetothyriales</taxon>
        <taxon>Herpotrichiellaceae</taxon>
        <taxon>Cladophialophora</taxon>
    </lineage>
</organism>
<evidence type="ECO:0000313" key="7">
    <source>
        <dbReference type="Proteomes" id="UP001172673"/>
    </source>
</evidence>
<dbReference type="SUPFAM" id="SSF53056">
    <property type="entry name" value="beta-carbonic anhydrase, cab"/>
    <property type="match status" value="1"/>
</dbReference>
<accession>A0AA38X308</accession>
<reference evidence="6" key="1">
    <citation type="submission" date="2022-10" db="EMBL/GenBank/DDBJ databases">
        <title>Culturing micro-colonial fungi from biological soil crusts in the Mojave desert and describing Neophaeococcomyces mojavensis, and introducing the new genera and species Taxawa tesnikishii.</title>
        <authorList>
            <person name="Kurbessoian T."/>
            <person name="Stajich J.E."/>
        </authorList>
    </citation>
    <scope>NUCLEOTIDE SEQUENCE</scope>
    <source>
        <strain evidence="6">TK_41</strain>
    </source>
</reference>
<dbReference type="SMART" id="SM00947">
    <property type="entry name" value="Pro_CA"/>
    <property type="match status" value="1"/>
</dbReference>
<feature type="binding site" evidence="4">
    <location>
        <position position="57"/>
    </location>
    <ligand>
        <name>Zn(2+)</name>
        <dbReference type="ChEBI" id="CHEBI:29105"/>
    </ligand>
</feature>
<keyword evidence="3 4" id="KW-0862">Zinc</keyword>
<dbReference type="EC" id="4.2.1.1" evidence="5"/>
<feature type="binding site" evidence="4">
    <location>
        <position position="110"/>
    </location>
    <ligand>
        <name>Zn(2+)</name>
        <dbReference type="ChEBI" id="CHEBI:29105"/>
    </ligand>
</feature>
<dbReference type="PANTHER" id="PTHR43175">
    <property type="entry name" value="CARBONIC ANHYDRASE"/>
    <property type="match status" value="1"/>
</dbReference>
<feature type="binding site" evidence="4">
    <location>
        <position position="107"/>
    </location>
    <ligand>
        <name>Zn(2+)</name>
        <dbReference type="ChEBI" id="CHEBI:29105"/>
    </ligand>
</feature>
<evidence type="ECO:0000256" key="2">
    <source>
        <dbReference type="ARBA" id="ARBA00022723"/>
    </source>
</evidence>
<dbReference type="Proteomes" id="UP001172673">
    <property type="component" value="Unassembled WGS sequence"/>
</dbReference>
<dbReference type="PANTHER" id="PTHR43175:SF3">
    <property type="entry name" value="CARBON DISULFIDE HYDROLASE"/>
    <property type="match status" value="1"/>
</dbReference>
<dbReference type="AlphaFoldDB" id="A0AA38X308"/>
<keyword evidence="7" id="KW-1185">Reference proteome</keyword>
<dbReference type="GO" id="GO:0004089">
    <property type="term" value="F:carbonate dehydratase activity"/>
    <property type="evidence" value="ECO:0007669"/>
    <property type="project" value="UniProtKB-UniRule"/>
</dbReference>
<comment type="function">
    <text evidence="5">Reversible hydration of carbon dioxide.</text>
</comment>
<gene>
    <name evidence="6" type="ORF">H2200_009681</name>
</gene>
<comment type="similarity">
    <text evidence="1 5">Belongs to the beta-class carbonic anhydrase family.</text>
</comment>
<dbReference type="Pfam" id="PF00484">
    <property type="entry name" value="Pro_CA"/>
    <property type="match status" value="1"/>
</dbReference>
<dbReference type="InterPro" id="IPR036874">
    <property type="entry name" value="Carbonic_anhydrase_sf"/>
</dbReference>
<evidence type="ECO:0000256" key="1">
    <source>
        <dbReference type="ARBA" id="ARBA00006217"/>
    </source>
</evidence>
<comment type="catalytic activity">
    <reaction evidence="5">
        <text>hydrogencarbonate + H(+) = CO2 + H2O</text>
        <dbReference type="Rhea" id="RHEA:10748"/>
        <dbReference type="ChEBI" id="CHEBI:15377"/>
        <dbReference type="ChEBI" id="CHEBI:15378"/>
        <dbReference type="ChEBI" id="CHEBI:16526"/>
        <dbReference type="ChEBI" id="CHEBI:17544"/>
        <dbReference type="EC" id="4.2.1.1"/>
    </reaction>
</comment>
<comment type="cofactor">
    <cofactor evidence="4">
        <name>Zn(2+)</name>
        <dbReference type="ChEBI" id="CHEBI:29105"/>
    </cofactor>
    <text evidence="4">Binds 1 zinc ion per subunit.</text>
</comment>
<protein>
    <recommendedName>
        <fullName evidence="5">Carbonic anhydrase</fullName>
        <ecNumber evidence="5">4.2.1.1</ecNumber>
    </recommendedName>
    <alternativeName>
        <fullName evidence="5">Carbonate dehydratase</fullName>
    </alternativeName>
</protein>
<evidence type="ECO:0000313" key="6">
    <source>
        <dbReference type="EMBL" id="KAJ9605832.1"/>
    </source>
</evidence>
<evidence type="ECO:0000256" key="4">
    <source>
        <dbReference type="PIRSR" id="PIRSR601765-1"/>
    </source>
</evidence>
<sequence length="195" mass="21685">MASPPVDIPAKLEIDELLERNRAYAASTHKSLPPLMNILGGDAKKNGPHIVVVSCLDSRANPYEVLGFKPYEIICIRNVSGRVTPALIDIATLDAFFHINQIIVLHHTNCGVTHLTPERGLNDLLSKCPDLTPKQAQYAKELSPIRSDDDNWLKADLKILRETPYLRKEIAESAVGLYLDVKTGLVREVNDRTLI</sequence>
<proteinExistence type="inferred from homology"/>
<dbReference type="GO" id="GO:0008270">
    <property type="term" value="F:zinc ion binding"/>
    <property type="evidence" value="ECO:0007669"/>
    <property type="project" value="UniProtKB-UniRule"/>
</dbReference>
<keyword evidence="5" id="KW-0456">Lyase</keyword>
<dbReference type="Gene3D" id="3.40.1050.10">
    <property type="entry name" value="Carbonic anhydrase"/>
    <property type="match status" value="1"/>
</dbReference>
<evidence type="ECO:0000256" key="5">
    <source>
        <dbReference type="RuleBase" id="RU003956"/>
    </source>
</evidence>
<dbReference type="EMBL" id="JAPDRK010000015">
    <property type="protein sequence ID" value="KAJ9605832.1"/>
    <property type="molecule type" value="Genomic_DNA"/>
</dbReference>
<name>A0AA38X308_9EURO</name>
<comment type="caution">
    <text evidence="6">The sequence shown here is derived from an EMBL/GenBank/DDBJ whole genome shotgun (WGS) entry which is preliminary data.</text>
</comment>